<dbReference type="Pfam" id="PF02594">
    <property type="entry name" value="DUF167"/>
    <property type="match status" value="1"/>
</dbReference>
<reference evidence="3 4" key="1">
    <citation type="submission" date="2018-04" db="EMBL/GenBank/DDBJ databases">
        <title>Methylobacterium sp. PR1016A genome.</title>
        <authorList>
            <person name="Park W."/>
        </authorList>
    </citation>
    <scope>NUCLEOTIDE SEQUENCE [LARGE SCALE GENOMIC DNA]</scope>
    <source>
        <strain evidence="3 4">PR1016A</strain>
    </source>
</reference>
<dbReference type="EMBL" id="CP028843">
    <property type="protein sequence ID" value="AWB22049.1"/>
    <property type="molecule type" value="Genomic_DNA"/>
</dbReference>
<gene>
    <name evidence="3" type="ORF">DA075_14880</name>
</gene>
<evidence type="ECO:0000256" key="2">
    <source>
        <dbReference type="HAMAP-Rule" id="MF_00634"/>
    </source>
</evidence>
<evidence type="ECO:0000256" key="1">
    <source>
        <dbReference type="ARBA" id="ARBA00010364"/>
    </source>
</evidence>
<name>A0A2R4WKI3_9HYPH</name>
<dbReference type="AlphaFoldDB" id="A0A2R4WKI3"/>
<organism evidence="3 4">
    <name type="scientific">Methylobacterium currus</name>
    <dbReference type="NCBI Taxonomy" id="2051553"/>
    <lineage>
        <taxon>Bacteria</taxon>
        <taxon>Pseudomonadati</taxon>
        <taxon>Pseudomonadota</taxon>
        <taxon>Alphaproteobacteria</taxon>
        <taxon>Hyphomicrobiales</taxon>
        <taxon>Methylobacteriaceae</taxon>
        <taxon>Methylobacterium</taxon>
    </lineage>
</organism>
<dbReference type="OrthoDB" id="9801972at2"/>
<dbReference type="SMART" id="SM01152">
    <property type="entry name" value="DUF167"/>
    <property type="match status" value="1"/>
</dbReference>
<dbReference type="HAMAP" id="MF_00634">
    <property type="entry name" value="UPF0235"/>
    <property type="match status" value="1"/>
</dbReference>
<evidence type="ECO:0000313" key="4">
    <source>
        <dbReference type="Proteomes" id="UP000244755"/>
    </source>
</evidence>
<sequence>MTTPPWRVTPAGIEVRVRATPRGGRDALDGVEIRDDGAAVLKVRVRAAPEDGAANAAIRDVLRRALGLPASAVTLAAGATARIKLFRIAGDGPALAERLHSLTGETPAGRA</sequence>
<dbReference type="NCBIfam" id="NF002348">
    <property type="entry name" value="PRK01310.1"/>
    <property type="match status" value="1"/>
</dbReference>
<dbReference type="InterPro" id="IPR003746">
    <property type="entry name" value="DUF167"/>
</dbReference>
<keyword evidence="4" id="KW-1185">Reference proteome</keyword>
<dbReference type="RefSeq" id="WP_099953891.1">
    <property type="nucleotide sequence ID" value="NZ_CP028843.1"/>
</dbReference>
<dbReference type="SUPFAM" id="SSF69786">
    <property type="entry name" value="YggU-like"/>
    <property type="match status" value="1"/>
</dbReference>
<dbReference type="Gene3D" id="3.30.1200.10">
    <property type="entry name" value="YggU-like"/>
    <property type="match status" value="1"/>
</dbReference>
<comment type="similarity">
    <text evidence="1 2">Belongs to the UPF0235 family.</text>
</comment>
<dbReference type="Proteomes" id="UP000244755">
    <property type="component" value="Chromosome 1"/>
</dbReference>
<dbReference type="InterPro" id="IPR036591">
    <property type="entry name" value="YggU-like_sf"/>
</dbReference>
<protein>
    <recommendedName>
        <fullName evidence="2">UPF0235 protein DA075_14880</fullName>
    </recommendedName>
</protein>
<proteinExistence type="inferred from homology"/>
<evidence type="ECO:0000313" key="3">
    <source>
        <dbReference type="EMBL" id="AWB22049.1"/>
    </source>
</evidence>
<dbReference type="NCBIfam" id="TIGR00251">
    <property type="entry name" value="DUF167 family protein"/>
    <property type="match status" value="1"/>
</dbReference>
<accession>A0A2R4WKI3</accession>
<dbReference type="KEGG" id="mee:DA075_14880"/>